<dbReference type="EMBL" id="GIFC01006757">
    <property type="protein sequence ID" value="MXU88840.1"/>
    <property type="molecule type" value="Transcribed_RNA"/>
</dbReference>
<reference evidence="1" key="1">
    <citation type="submission" date="2019-12" db="EMBL/GenBank/DDBJ databases">
        <title>An insight into the sialome of adult female Ixodes ricinus ticks feeding for 6 days.</title>
        <authorList>
            <person name="Perner J."/>
            <person name="Ribeiro J.M.C."/>
        </authorList>
    </citation>
    <scope>NUCLEOTIDE SEQUENCE</scope>
    <source>
        <strain evidence="1">Semi-engorged</strain>
        <tissue evidence="1">Salivary glands</tissue>
    </source>
</reference>
<organism evidence="1">
    <name type="scientific">Ixodes ricinus</name>
    <name type="common">Common tick</name>
    <name type="synonym">Acarus ricinus</name>
    <dbReference type="NCBI Taxonomy" id="34613"/>
    <lineage>
        <taxon>Eukaryota</taxon>
        <taxon>Metazoa</taxon>
        <taxon>Ecdysozoa</taxon>
        <taxon>Arthropoda</taxon>
        <taxon>Chelicerata</taxon>
        <taxon>Arachnida</taxon>
        <taxon>Acari</taxon>
        <taxon>Parasitiformes</taxon>
        <taxon>Ixodida</taxon>
        <taxon>Ixodoidea</taxon>
        <taxon>Ixodidae</taxon>
        <taxon>Ixodinae</taxon>
        <taxon>Ixodes</taxon>
    </lineage>
</organism>
<name>A0A6B0UGB7_IXORI</name>
<accession>A0A6B0UGB7</accession>
<protein>
    <submittedName>
        <fullName evidence="1">Uncharacterized protein</fullName>
    </submittedName>
</protein>
<evidence type="ECO:0000313" key="1">
    <source>
        <dbReference type="EMBL" id="MXU88840.1"/>
    </source>
</evidence>
<dbReference type="AlphaFoldDB" id="A0A6B0UGB7"/>
<proteinExistence type="predicted"/>
<sequence>MSSLTRPLTSPVSWVSSLARFSLLHALRLRSSQTCLMALEVSKNVPSFFLRSNSFFLRSNLRCFLVISSNLTFFVWSAPSDGSLSCLRFVGADPSPGLGLPSLG</sequence>